<organism evidence="1">
    <name type="scientific">Tanacetum cinerariifolium</name>
    <name type="common">Dalmatian daisy</name>
    <name type="synonym">Chrysanthemum cinerariifolium</name>
    <dbReference type="NCBI Taxonomy" id="118510"/>
    <lineage>
        <taxon>Eukaryota</taxon>
        <taxon>Viridiplantae</taxon>
        <taxon>Streptophyta</taxon>
        <taxon>Embryophyta</taxon>
        <taxon>Tracheophyta</taxon>
        <taxon>Spermatophyta</taxon>
        <taxon>Magnoliopsida</taxon>
        <taxon>eudicotyledons</taxon>
        <taxon>Gunneridae</taxon>
        <taxon>Pentapetalae</taxon>
        <taxon>asterids</taxon>
        <taxon>campanulids</taxon>
        <taxon>Asterales</taxon>
        <taxon>Asteraceae</taxon>
        <taxon>Asteroideae</taxon>
        <taxon>Anthemideae</taxon>
        <taxon>Anthemidinae</taxon>
        <taxon>Tanacetum</taxon>
    </lineage>
</organism>
<dbReference type="InterPro" id="IPR013431">
    <property type="entry name" value="Delta_60_rpt"/>
</dbReference>
<protein>
    <recommendedName>
        <fullName evidence="2">Bulb-type lectin domain-containing protein</fullName>
    </recommendedName>
</protein>
<dbReference type="Gene3D" id="2.80.10.50">
    <property type="match status" value="1"/>
</dbReference>
<sequence>LIGVYNSTTVQPDGSFLFGGNYSAMSDYSYSIVRVTADGELDTSFADNGTLLFEQSFGLQGQSAVTVQPDGKIIVAGTSTTYD</sequence>
<reference evidence="1" key="1">
    <citation type="journal article" date="2019" name="Sci. Rep.">
        <title>Draft genome of Tanacetum cinerariifolium, the natural source of mosquito coil.</title>
        <authorList>
            <person name="Yamashiro T."/>
            <person name="Shiraishi A."/>
            <person name="Satake H."/>
            <person name="Nakayama K."/>
        </authorList>
    </citation>
    <scope>NUCLEOTIDE SEQUENCE</scope>
</reference>
<dbReference type="EMBL" id="BKCJ011860601">
    <property type="protein sequence ID" value="GFD59059.1"/>
    <property type="molecule type" value="Genomic_DNA"/>
</dbReference>
<name>A0A699XH31_TANCI</name>
<dbReference type="AlphaFoldDB" id="A0A699XH31"/>
<dbReference type="SUPFAM" id="SSF63829">
    <property type="entry name" value="Calcium-dependent phosphotriesterase"/>
    <property type="match status" value="1"/>
</dbReference>
<proteinExistence type="predicted"/>
<dbReference type="Pfam" id="PF17164">
    <property type="entry name" value="DUF5122"/>
    <property type="match status" value="2"/>
</dbReference>
<evidence type="ECO:0008006" key="2">
    <source>
        <dbReference type="Google" id="ProtNLM"/>
    </source>
</evidence>
<evidence type="ECO:0000313" key="1">
    <source>
        <dbReference type="EMBL" id="GFD59059.1"/>
    </source>
</evidence>
<feature type="non-terminal residue" evidence="1">
    <location>
        <position position="83"/>
    </location>
</feature>
<feature type="non-terminal residue" evidence="1">
    <location>
        <position position="1"/>
    </location>
</feature>
<comment type="caution">
    <text evidence="1">The sequence shown here is derived from an EMBL/GenBank/DDBJ whole genome shotgun (WGS) entry which is preliminary data.</text>
</comment>
<accession>A0A699XH31</accession>
<gene>
    <name evidence="1" type="ORF">Tci_931028</name>
</gene>